<dbReference type="Pfam" id="PF01368">
    <property type="entry name" value="DHH"/>
    <property type="match status" value="1"/>
</dbReference>
<dbReference type="Pfam" id="PF02254">
    <property type="entry name" value="TrkA_N"/>
    <property type="match status" value="1"/>
</dbReference>
<evidence type="ECO:0000313" key="7">
    <source>
        <dbReference type="Proteomes" id="UP000323075"/>
    </source>
</evidence>
<dbReference type="SUPFAM" id="SSF64182">
    <property type="entry name" value="DHH phosphoesterases"/>
    <property type="match status" value="1"/>
</dbReference>
<gene>
    <name evidence="5" type="ORF">APQ99_01158</name>
    <name evidence="4" type="ORF">HBSAL_03530</name>
</gene>
<dbReference type="InterPro" id="IPR003156">
    <property type="entry name" value="DHHA1_dom"/>
</dbReference>
<dbReference type="Gene3D" id="3.90.1640.10">
    <property type="entry name" value="inorganic pyrophosphatase (n-terminal core)"/>
    <property type="match status" value="1"/>
</dbReference>
<organism evidence="4 6">
    <name type="scientific">Halobacterium salinarum (strain ATCC 33171 / DSM 3754 / JCM 8978 / NBRC 102687 / NCIMB 764 / 91-R6)</name>
    <dbReference type="NCBI Taxonomy" id="2597657"/>
    <lineage>
        <taxon>Archaea</taxon>
        <taxon>Methanobacteriati</taxon>
        <taxon>Methanobacteriota</taxon>
        <taxon>Stenosarchaea group</taxon>
        <taxon>Halobacteria</taxon>
        <taxon>Halobacteriales</taxon>
        <taxon>Halobacteriaceae</taxon>
        <taxon>Halobacterium</taxon>
    </lineage>
</organism>
<dbReference type="Proteomes" id="UP000323075">
    <property type="component" value="Unassembled WGS sequence"/>
</dbReference>
<evidence type="ECO:0000259" key="3">
    <source>
        <dbReference type="Pfam" id="PF02272"/>
    </source>
</evidence>
<dbReference type="InterPro" id="IPR001667">
    <property type="entry name" value="DDH_dom"/>
</dbReference>
<feature type="domain" description="RCK N-terminal" evidence="2">
    <location>
        <begin position="5"/>
        <end position="93"/>
    </location>
</feature>
<dbReference type="EMBL" id="CP038631">
    <property type="protein sequence ID" value="QCC44431.1"/>
    <property type="molecule type" value="Genomic_DNA"/>
</dbReference>
<dbReference type="GeneID" id="68693529"/>
<dbReference type="RefSeq" id="WP_010902444.1">
    <property type="nucleotide sequence ID" value="NZ_VRYN01000002.1"/>
</dbReference>
<reference evidence="4" key="3">
    <citation type="journal article" name="MicrobiologyOpen">
        <title>Whole-genome comparison between the type strain of Halobacterium salinarum (DSM 3754(T)) and the laboratory strains R1 and NRC-1.</title>
        <authorList>
            <person name="Pfeiffer F."/>
            <person name="Losensky G."/>
            <person name="Marchfelder A."/>
            <person name="Habermann B."/>
            <person name="Dyall-Smith M."/>
        </authorList>
    </citation>
    <scope>NUCLEOTIDE SEQUENCE</scope>
    <source>
        <strain evidence="4">91-R6</strain>
    </source>
</reference>
<dbReference type="InterPro" id="IPR038763">
    <property type="entry name" value="DHH_sf"/>
</dbReference>
<dbReference type="InterPro" id="IPR003148">
    <property type="entry name" value="RCK_N"/>
</dbReference>
<sequence length="477" mass="50790">MVSRLVLGCGTVGHAVIGSLADRRGELFVFDGDESRVDSLRNESVAAEVRDVTDPAAITLPDRSVDMVVVAGERADRNRLAAIAADAAHPDAGLVVYLGFDATPKDRHRIDSVADRVVDPGAELLSHANSLTESGASQRLQALRQTLQGIDGRLGVFMHDNPDPDAIAAAVGLQRIAEDAGVDSQACYFGEISHQENRAFVNLLEFDLRNVETQSDAEFDAVALVDHSGPGVNDQLAPDTDVDIVIDHHPPTTDVDAGFTDIRPDTGATSTILVEYLRGYGIDVRTAVATALLYGIRVDTDDFAREITPRDFTAAAWLLPNADTDVLERIEAPSLSADTFDTIAAGIRNRQLNGSVLASCVGQITARDTLAQTADRLLAMRGVAVTFVYGYFDGTIYVSARSRRKDLDLGAVLRSAFDDLGSAGGHADMAGAQLPLGLFDAVGEDAATTLTEMIEEVVASRFFEEVHGGTSGIQQGE</sequence>
<dbReference type="InterPro" id="IPR036291">
    <property type="entry name" value="NAD(P)-bd_dom_sf"/>
</dbReference>
<dbReference type="SUPFAM" id="SSF51735">
    <property type="entry name" value="NAD(P)-binding Rossmann-fold domains"/>
    <property type="match status" value="1"/>
</dbReference>
<dbReference type="PANTHER" id="PTHR47618">
    <property type="entry name" value="BIFUNCTIONAL OLIGORIBONUCLEASE AND PAP PHOSPHATASE NRNA"/>
    <property type="match status" value="1"/>
</dbReference>
<dbReference type="EMBL" id="VRYN01000002">
    <property type="protein sequence ID" value="TYO76521.1"/>
    <property type="molecule type" value="Genomic_DNA"/>
</dbReference>
<proteinExistence type="predicted"/>
<dbReference type="Pfam" id="PF02272">
    <property type="entry name" value="DHHA1"/>
    <property type="match status" value="1"/>
</dbReference>
<dbReference type="Gene3D" id="3.10.310.30">
    <property type="match status" value="1"/>
</dbReference>
<dbReference type="InterPro" id="IPR051319">
    <property type="entry name" value="Oligoribo/pAp-PDE_c-di-AMP_PDE"/>
</dbReference>
<dbReference type="GO" id="GO:0003676">
    <property type="term" value="F:nucleic acid binding"/>
    <property type="evidence" value="ECO:0007669"/>
    <property type="project" value="InterPro"/>
</dbReference>
<name>A0A4D6GSC8_HALS9</name>
<protein>
    <submittedName>
        <fullName evidence="4">DHH/RecJ family phosphoesterase</fullName>
    </submittedName>
    <submittedName>
        <fullName evidence="5">NanoRNase/pAp phosphatase, hydrolyzes c-di-AMP and oligoRNAs</fullName>
    </submittedName>
</protein>
<reference evidence="5 7" key="2">
    <citation type="submission" date="2019-07" db="EMBL/GenBank/DDBJ databases">
        <title>Genomic Encyclopedia of Archaeal and Bacterial Type Strains, Phase II (KMG-II): from individual species to whole genera.</title>
        <authorList>
            <person name="Goeker M."/>
        </authorList>
    </citation>
    <scope>NUCLEOTIDE SEQUENCE [LARGE SCALE GENOMIC DNA]</scope>
    <source>
        <strain evidence="5 7">DSM 3754</strain>
    </source>
</reference>
<reference evidence="4 6" key="1">
    <citation type="journal article" date="2019" name="Microbiol. Resour. Announc.">
        <title>The Genome Sequence of the Halobacterium salinarum Type Strain Is Closely Related to That of Laboratory Strains NRC-1 and R1.</title>
        <authorList>
            <person name="Pfeiffer F."/>
            <person name="Marchfelder A."/>
            <person name="Habermann B."/>
            <person name="Dyall-Smith M.L."/>
        </authorList>
    </citation>
    <scope>NUCLEOTIDE SEQUENCE [LARGE SCALE GENOMIC DNA]</scope>
    <source>
        <strain evidence="4">91-R6</strain>
        <strain evidence="6">ATCC 33171 / DSM 3754 / JCM 8978 / NBRC 102687 / NCIMB 764 / 91-R6</strain>
    </source>
</reference>
<dbReference type="Gene3D" id="3.40.50.720">
    <property type="entry name" value="NAD(P)-binding Rossmann-like Domain"/>
    <property type="match status" value="1"/>
</dbReference>
<evidence type="ECO:0000313" key="6">
    <source>
        <dbReference type="Proteomes" id="UP000296216"/>
    </source>
</evidence>
<evidence type="ECO:0000259" key="2">
    <source>
        <dbReference type="Pfam" id="PF02254"/>
    </source>
</evidence>
<dbReference type="PANTHER" id="PTHR47618:SF1">
    <property type="entry name" value="BIFUNCTIONAL OLIGORIBONUCLEASE AND PAP PHOSPHATASE NRNA"/>
    <property type="match status" value="1"/>
</dbReference>
<dbReference type="Proteomes" id="UP000296216">
    <property type="component" value="Chromosome"/>
</dbReference>
<dbReference type="AlphaFoldDB" id="A0A4D6GSC8"/>
<evidence type="ECO:0000313" key="5">
    <source>
        <dbReference type="EMBL" id="TYO76521.1"/>
    </source>
</evidence>
<feature type="domain" description="DHHA1" evidence="3">
    <location>
        <begin position="353"/>
        <end position="458"/>
    </location>
</feature>
<dbReference type="GO" id="GO:0006813">
    <property type="term" value="P:potassium ion transport"/>
    <property type="evidence" value="ECO:0007669"/>
    <property type="project" value="InterPro"/>
</dbReference>
<accession>A0A4D6GSC8</accession>
<feature type="domain" description="DDH" evidence="1">
    <location>
        <begin position="156"/>
        <end position="296"/>
    </location>
</feature>
<evidence type="ECO:0000313" key="4">
    <source>
        <dbReference type="EMBL" id="QCC44431.1"/>
    </source>
</evidence>
<evidence type="ECO:0000259" key="1">
    <source>
        <dbReference type="Pfam" id="PF01368"/>
    </source>
</evidence>